<proteinExistence type="predicted"/>
<feature type="region of interest" description="Disordered" evidence="1">
    <location>
        <begin position="313"/>
        <end position="377"/>
    </location>
</feature>
<evidence type="ECO:0000313" key="2">
    <source>
        <dbReference type="EMBL" id="CAA9340534.1"/>
    </source>
</evidence>
<accession>A0A6J4LSW4</accession>
<name>A0A6J4LSW4_9BACT</name>
<dbReference type="AlphaFoldDB" id="A0A6J4LSW4"/>
<reference evidence="2" key="1">
    <citation type="submission" date="2020-02" db="EMBL/GenBank/DDBJ databases">
        <authorList>
            <person name="Meier V. D."/>
        </authorList>
    </citation>
    <scope>NUCLEOTIDE SEQUENCE</scope>
    <source>
        <strain evidence="2">AVDCRST_MAG40</strain>
    </source>
</reference>
<protein>
    <submittedName>
        <fullName evidence="2">Uncharacterized protein</fullName>
    </submittedName>
</protein>
<feature type="region of interest" description="Disordered" evidence="1">
    <location>
        <begin position="1"/>
        <end position="29"/>
    </location>
</feature>
<organism evidence="2">
    <name type="scientific">uncultured Gemmatimonadaceae bacterium</name>
    <dbReference type="NCBI Taxonomy" id="246130"/>
    <lineage>
        <taxon>Bacteria</taxon>
        <taxon>Pseudomonadati</taxon>
        <taxon>Gemmatimonadota</taxon>
        <taxon>Gemmatimonadia</taxon>
        <taxon>Gemmatimonadales</taxon>
        <taxon>Gemmatimonadaceae</taxon>
        <taxon>environmental samples</taxon>
    </lineage>
</organism>
<feature type="compositionally biased region" description="Basic and acidic residues" evidence="1">
    <location>
        <begin position="313"/>
        <end position="345"/>
    </location>
</feature>
<sequence>MRQAAVAEAHVQPERVEHRAPAHEAAERGELGVQVAEGGEVGALHAHGEAAEPGEGREQDVEPAAAARLVHRAGDVGVAEHHVRRVHLEAVEAAAARAHPPGELPRPRVGEVLAVELPDEAEVERVGAHVHPGHAQHLAAHAEGHRAAEPRVHRAHVHVAQRVVQHVEVARVVADAEPQPPAPRGGEGRVHPRHVAQRHRVAGDVHGVADGQVAPPHHLAARAPGAPRRVPVVDREPGRVAELPHAAAHVAEREGRHRLLHRERGDVEVAPHGVGVGEAHVARRVVAARPPVGLREAPRHAAHLAVLAREVEGDRAVAPRPRERVGRPPGHREDERPVADRRRVDDDEVAEAGAAPRRPGRSLGEDPPPVPHLVAPLGDAHHGAVDLERLDEHALVEQVAHVVGDAHRARGHEQGVVGAADLDRVDRHPAEEAAAQVADVHAAVHPPGELHHPPARPLAPEVRAREPHEHGGERHRDEQQRGGAREHDAATAGAHELEGLVDREVECQAPHERARLRRPVAVGTRAGARHQVALRVGGDGDGVVGAHAEYRQPPGAVAAAERGGEVGGPPARRVGVVPEVHPDCSHRRGHPRPHPRRPPEPLRVEVQVAHAGVPHLPHVHEGVELHQLREKGARKAQLRVAHEHRVPPGGHGPVDARVAPGAQVGLAHLGAAAHHHRVEAYHRGGVERVHHRPELVLPVAAHRARAAGVEPLLRRDEAPGGVVELGAHHRARAHAQREHGAAAAHRPVPRDVAQRLVELQVAVGRDGARGVAQLQPRHRPAGGRERAVGAVARHRQAHHPERLGLLDLLLVGRVAQVEHRAEERRLRLRAPHLELVREHHRQPRPPLARERGDRADRRGAEKGAVLRPPLREHRHRRHRAQPEQHGLPERRARVVVEAEAERVALRGAGAQPGRLVHGVADPHLAHAADEVHPAGAVQEVAVGVLPLRAHAVERPVAHARRRGVRERLGQPHAHRHERVGGRLRRVDREGHPIVGLGGVERALGAEQVVLAVELPRVDADERAHRAVGDLPPAAVARGHLERHALDARARAGHHRVRHRGAAVRHVGRVVGEHARERVAAVAHAPQERVARDLAAELVERAPHA</sequence>
<feature type="region of interest" description="Disordered" evidence="1">
    <location>
        <begin position="464"/>
        <end position="491"/>
    </location>
</feature>
<feature type="compositionally biased region" description="Basic and acidic residues" evidence="1">
    <location>
        <begin position="880"/>
        <end position="890"/>
    </location>
</feature>
<dbReference type="EMBL" id="CADCTX010000685">
    <property type="protein sequence ID" value="CAA9340534.1"/>
    <property type="molecule type" value="Genomic_DNA"/>
</dbReference>
<feature type="region of interest" description="Disordered" evidence="1">
    <location>
        <begin position="837"/>
        <end position="890"/>
    </location>
</feature>
<feature type="compositionally biased region" description="Basic and acidic residues" evidence="1">
    <location>
        <begin position="847"/>
        <end position="861"/>
    </location>
</feature>
<feature type="compositionally biased region" description="Basic and acidic residues" evidence="1">
    <location>
        <begin position="11"/>
        <end position="29"/>
    </location>
</feature>
<gene>
    <name evidence="2" type="ORF">AVDCRST_MAG40-2378</name>
</gene>
<evidence type="ECO:0000256" key="1">
    <source>
        <dbReference type="SAM" id="MobiDB-lite"/>
    </source>
</evidence>